<reference evidence="2 3" key="1">
    <citation type="journal article" date="2023" name="Chemosphere">
        <title>Whole genome analysis of Flavobacterium aziz-sancarii sp. nov., isolated from Ardley Island (Antarctica), revealed a rich resistome and bioremediation potential.</title>
        <authorList>
            <person name="Otur C."/>
            <person name="Okay S."/>
            <person name="Kurt-Kizildogan A."/>
        </authorList>
    </citation>
    <scope>NUCLEOTIDE SEQUENCE [LARGE SCALE GENOMIC DNA]</scope>
    <source>
        <strain evidence="2 3">AC</strain>
    </source>
</reference>
<dbReference type="Proteomes" id="UP001212170">
    <property type="component" value="Unassembled WGS sequence"/>
</dbReference>
<sequence length="70" mass="8200">MITKFLLYLLLIILAICQKAFCQQTQGSVIRESVKEETNSMWSKFVDIRRDEHHNPELVYENIFPVNGNS</sequence>
<gene>
    <name evidence="2" type="ORF">NJT12_15595</name>
</gene>
<evidence type="ECO:0000313" key="3">
    <source>
        <dbReference type="Proteomes" id="UP001212170"/>
    </source>
</evidence>
<dbReference type="RefSeq" id="WP_271336850.1">
    <property type="nucleotide sequence ID" value="NZ_JAMZNK010000027.1"/>
</dbReference>
<evidence type="ECO:0000256" key="1">
    <source>
        <dbReference type="SAM" id="SignalP"/>
    </source>
</evidence>
<feature type="signal peptide" evidence="1">
    <location>
        <begin position="1"/>
        <end position="22"/>
    </location>
</feature>
<organism evidence="2 3">
    <name type="scientific">Flavobacterium azizsancarii</name>
    <dbReference type="NCBI Taxonomy" id="2961580"/>
    <lineage>
        <taxon>Bacteria</taxon>
        <taxon>Pseudomonadati</taxon>
        <taxon>Bacteroidota</taxon>
        <taxon>Flavobacteriia</taxon>
        <taxon>Flavobacteriales</taxon>
        <taxon>Flavobacteriaceae</taxon>
        <taxon>Flavobacterium</taxon>
    </lineage>
</organism>
<comment type="caution">
    <text evidence="2">The sequence shown here is derived from an EMBL/GenBank/DDBJ whole genome shotgun (WGS) entry which is preliminary data.</text>
</comment>
<name>A0ABT4WES2_9FLAO</name>
<proteinExistence type="predicted"/>
<accession>A0ABT4WES2</accession>
<keyword evidence="3" id="KW-1185">Reference proteome</keyword>
<keyword evidence="1" id="KW-0732">Signal</keyword>
<protein>
    <submittedName>
        <fullName evidence="2">Uncharacterized protein</fullName>
    </submittedName>
</protein>
<evidence type="ECO:0000313" key="2">
    <source>
        <dbReference type="EMBL" id="MDA6071038.1"/>
    </source>
</evidence>
<feature type="chain" id="PRO_5047019601" evidence="1">
    <location>
        <begin position="23"/>
        <end position="70"/>
    </location>
</feature>
<dbReference type="EMBL" id="JAMZNK010000027">
    <property type="protein sequence ID" value="MDA6071038.1"/>
    <property type="molecule type" value="Genomic_DNA"/>
</dbReference>